<evidence type="ECO:0008006" key="4">
    <source>
        <dbReference type="Google" id="ProtNLM"/>
    </source>
</evidence>
<dbReference type="EMBL" id="JAWDIO010000002">
    <property type="protein sequence ID" value="MDU0356284.1"/>
    <property type="molecule type" value="Genomic_DNA"/>
</dbReference>
<keyword evidence="1" id="KW-0732">Signal</keyword>
<feature type="signal peptide" evidence="1">
    <location>
        <begin position="1"/>
        <end position="21"/>
    </location>
</feature>
<evidence type="ECO:0000256" key="1">
    <source>
        <dbReference type="SAM" id="SignalP"/>
    </source>
</evidence>
<feature type="chain" id="PRO_5046471988" description="PEP-CTERM protein-sorting domain-containing protein" evidence="1">
    <location>
        <begin position="22"/>
        <end position="248"/>
    </location>
</feature>
<comment type="caution">
    <text evidence="2">The sequence shown here is derived from an EMBL/GenBank/DDBJ whole genome shotgun (WGS) entry which is preliminary data.</text>
</comment>
<evidence type="ECO:0000313" key="3">
    <source>
        <dbReference type="Proteomes" id="UP001247805"/>
    </source>
</evidence>
<evidence type="ECO:0000313" key="2">
    <source>
        <dbReference type="EMBL" id="MDU0356284.1"/>
    </source>
</evidence>
<organism evidence="2 3">
    <name type="scientific">Paraglaciecola aquimarina</name>
    <dbReference type="NCBI Taxonomy" id="1235557"/>
    <lineage>
        <taxon>Bacteria</taxon>
        <taxon>Pseudomonadati</taxon>
        <taxon>Pseudomonadota</taxon>
        <taxon>Gammaproteobacteria</taxon>
        <taxon>Alteromonadales</taxon>
        <taxon>Alteromonadaceae</taxon>
        <taxon>Paraglaciecola</taxon>
    </lineage>
</organism>
<keyword evidence="3" id="KW-1185">Reference proteome</keyword>
<sequence>MRLSRWLLMLPMILPIGVAQAIVIPTGVSVEGTVHFDDLGSYVDLTTQNDGMGAGSTSSAITDANVTGDNPISSQLTDPLFIRSSLSAENLDIDFEFVSYFFEVTLENNLANTTEFFFTFSYSQQADATANDSVGGDAFVDSNIELEDELGSSLVSSYLASNLNDGLQIFTDSLDFSFVVGASEQLTFSGLVDLVTYSYDVSEFSLVTDVSLALTKVETRATDVPEPAVWSFFLLAGMLMMRNRICEK</sequence>
<proteinExistence type="predicted"/>
<reference evidence="2 3" key="1">
    <citation type="submission" date="2023-10" db="EMBL/GenBank/DDBJ databases">
        <title>Glaciecola aquimarina strain GGW-M5 nov., isolated from a coastal seawater.</title>
        <authorList>
            <person name="Bayburt H."/>
            <person name="Kim J.M."/>
            <person name="Choi B.J."/>
            <person name="Jeon C.O."/>
        </authorList>
    </citation>
    <scope>NUCLEOTIDE SEQUENCE [LARGE SCALE GENOMIC DNA]</scope>
    <source>
        <strain evidence="2 3">KCTC 32108</strain>
    </source>
</reference>
<protein>
    <recommendedName>
        <fullName evidence="4">PEP-CTERM protein-sorting domain-containing protein</fullName>
    </recommendedName>
</protein>
<gene>
    <name evidence="2" type="ORF">RS130_22485</name>
</gene>
<dbReference type="Proteomes" id="UP001247805">
    <property type="component" value="Unassembled WGS sequence"/>
</dbReference>
<dbReference type="RefSeq" id="WP_316027779.1">
    <property type="nucleotide sequence ID" value="NZ_JAWDIO010000002.1"/>
</dbReference>
<name>A0ABU3T1Z4_9ALTE</name>
<accession>A0ABU3T1Z4</accession>